<sequence>MSFERTRFVRAAAIARIAQRARHVGCVRHDAADVAPDWLRRWEFGVNPQWERRAPAPSSARRMPLRLALKPSSSPVGEFDGGWWPRSMDPLAEFPAMIAGVTDRVGPVSRVAYNMEIWGDAPRRIVIDGEMVQLDGVRSLDPRTVFVSGRGWERKTLLVVPPDATENTAQAALTSAASPDPRRVPLANGHVPRPRTTSGEAGG</sequence>
<evidence type="ECO:0000313" key="2">
    <source>
        <dbReference type="EMBL" id="ALG09775.1"/>
    </source>
</evidence>
<dbReference type="STRING" id="860235.AOZ06_25310"/>
<dbReference type="EMBL" id="CP012752">
    <property type="protein sequence ID" value="ALG09775.1"/>
    <property type="molecule type" value="Genomic_DNA"/>
</dbReference>
<keyword evidence="3" id="KW-1185">Reference proteome</keyword>
<protein>
    <submittedName>
        <fullName evidence="2">Uncharacterized protein</fullName>
    </submittedName>
</protein>
<organism evidence="2 3">
    <name type="scientific">Kibdelosporangium phytohabitans</name>
    <dbReference type="NCBI Taxonomy" id="860235"/>
    <lineage>
        <taxon>Bacteria</taxon>
        <taxon>Bacillati</taxon>
        <taxon>Actinomycetota</taxon>
        <taxon>Actinomycetes</taxon>
        <taxon>Pseudonocardiales</taxon>
        <taxon>Pseudonocardiaceae</taxon>
        <taxon>Kibdelosporangium</taxon>
    </lineage>
</organism>
<evidence type="ECO:0000313" key="3">
    <source>
        <dbReference type="Proteomes" id="UP000063699"/>
    </source>
</evidence>
<reference evidence="2 3" key="1">
    <citation type="submission" date="2015-07" db="EMBL/GenBank/DDBJ databases">
        <title>Genome sequencing of Kibdelosporangium phytohabitans.</title>
        <authorList>
            <person name="Qin S."/>
            <person name="Xing K."/>
        </authorList>
    </citation>
    <scope>NUCLEOTIDE SEQUENCE [LARGE SCALE GENOMIC DNA]</scope>
    <source>
        <strain evidence="2 3">KLBMP1111</strain>
    </source>
</reference>
<gene>
    <name evidence="2" type="ORF">AOZ06_25310</name>
</gene>
<dbReference type="RefSeq" id="WP_054291679.1">
    <property type="nucleotide sequence ID" value="NZ_CP012752.1"/>
</dbReference>
<feature type="region of interest" description="Disordered" evidence="1">
    <location>
        <begin position="172"/>
        <end position="203"/>
    </location>
</feature>
<evidence type="ECO:0000256" key="1">
    <source>
        <dbReference type="SAM" id="MobiDB-lite"/>
    </source>
</evidence>
<dbReference type="Proteomes" id="UP000063699">
    <property type="component" value="Chromosome"/>
</dbReference>
<dbReference type="OrthoDB" id="3785441at2"/>
<accession>A0A0N7F3W6</accession>
<dbReference type="AlphaFoldDB" id="A0A0N7F3W6"/>
<dbReference type="InterPro" id="IPR046036">
    <property type="entry name" value="DUF5994"/>
</dbReference>
<dbReference type="KEGG" id="kphy:AOZ06_25310"/>
<proteinExistence type="predicted"/>
<name>A0A0N7F3W6_9PSEU</name>
<dbReference type="Pfam" id="PF19457">
    <property type="entry name" value="DUF5994"/>
    <property type="match status" value="1"/>
</dbReference>